<dbReference type="AlphaFoldDB" id="A0A172TQT7"/>
<dbReference type="RefSeq" id="WP_066401454.1">
    <property type="nucleotide sequence ID" value="NZ_CP011390.1"/>
</dbReference>
<dbReference type="GO" id="GO:0005886">
    <property type="term" value="C:plasma membrane"/>
    <property type="evidence" value="ECO:0007669"/>
    <property type="project" value="UniProtKB-SubCell"/>
</dbReference>
<feature type="transmembrane region" description="Helical" evidence="6">
    <location>
        <begin position="136"/>
        <end position="156"/>
    </location>
</feature>
<name>A0A172TQT7_9BACT</name>
<comment type="subcellular location">
    <subcellularLocation>
        <location evidence="1">Cell membrane</location>
        <topology evidence="1">Multi-pass membrane protein</topology>
    </subcellularLocation>
</comment>
<dbReference type="EMBL" id="CP011390">
    <property type="protein sequence ID" value="ANE49368.1"/>
    <property type="molecule type" value="Genomic_DNA"/>
</dbReference>
<dbReference type="KEGG" id="fla:SY85_01465"/>
<feature type="transmembrane region" description="Helical" evidence="6">
    <location>
        <begin position="250"/>
        <end position="269"/>
    </location>
</feature>
<evidence type="ECO:0000256" key="2">
    <source>
        <dbReference type="ARBA" id="ARBA00022475"/>
    </source>
</evidence>
<sequence length="402" mass="45863">MHLKNIFLKGVVWRLAFYISSFLLNIYLANILGASQSGPFFYLINNLAFVIQFLTMGLDISLSYFNAKKEFKVSTLLNLTLHWSLITTLLFSILFYFSYSFDIIHYNYNTLLLILFVFSSILTGLITALFVSSNQLVIPCLIPFICNISLLCYLYTLNGSGETHILHLYLSAYFIASILTCTILTITLLSKTKTVIKLWPIRLKKEIMTYSLNIFLFNLGVNLLLRGDIWLVRYLTNNKDLGNYIQTGKIVQLILLLPNLASFTLLPLLTQQSASNTLLKENVTKLSRLYFLVSLTICCFLCLTGYWLFPFVFGATFDKMYLSFIYLMPGVLLFSASYPIDTFFSSINKNNENIKAALYALLVMVIVDLVLIPHYSIYGAAIGSSASFTLFYFYLLSRFKNS</sequence>
<evidence type="ECO:0000256" key="4">
    <source>
        <dbReference type="ARBA" id="ARBA00022989"/>
    </source>
</evidence>
<feature type="transmembrane region" description="Helical" evidence="6">
    <location>
        <begin position="111"/>
        <end position="131"/>
    </location>
</feature>
<feature type="transmembrane region" description="Helical" evidence="6">
    <location>
        <begin position="378"/>
        <end position="396"/>
    </location>
</feature>
<evidence type="ECO:0000256" key="3">
    <source>
        <dbReference type="ARBA" id="ARBA00022692"/>
    </source>
</evidence>
<dbReference type="OrthoDB" id="627524at2"/>
<accession>A0A172TQT7</accession>
<organism evidence="7 8">
    <name type="scientific">Flavisolibacter tropicus</name>
    <dbReference type="NCBI Taxonomy" id="1492898"/>
    <lineage>
        <taxon>Bacteria</taxon>
        <taxon>Pseudomonadati</taxon>
        <taxon>Bacteroidota</taxon>
        <taxon>Chitinophagia</taxon>
        <taxon>Chitinophagales</taxon>
        <taxon>Chitinophagaceae</taxon>
        <taxon>Flavisolibacter</taxon>
    </lineage>
</organism>
<feature type="transmembrane region" description="Helical" evidence="6">
    <location>
        <begin position="12"/>
        <end position="34"/>
    </location>
</feature>
<evidence type="ECO:0000256" key="6">
    <source>
        <dbReference type="SAM" id="Phobius"/>
    </source>
</evidence>
<proteinExistence type="predicted"/>
<feature type="transmembrane region" description="Helical" evidence="6">
    <location>
        <begin position="168"/>
        <end position="189"/>
    </location>
</feature>
<gene>
    <name evidence="7" type="ORF">SY85_01465</name>
</gene>
<evidence type="ECO:0000256" key="1">
    <source>
        <dbReference type="ARBA" id="ARBA00004651"/>
    </source>
</evidence>
<evidence type="ECO:0000256" key="5">
    <source>
        <dbReference type="ARBA" id="ARBA00023136"/>
    </source>
</evidence>
<feature type="transmembrane region" description="Helical" evidence="6">
    <location>
        <begin position="210"/>
        <end position="230"/>
    </location>
</feature>
<dbReference type="STRING" id="1492898.SY85_01465"/>
<dbReference type="PANTHER" id="PTHR30250:SF11">
    <property type="entry name" value="O-ANTIGEN TRANSPORTER-RELATED"/>
    <property type="match status" value="1"/>
</dbReference>
<dbReference type="InterPro" id="IPR050833">
    <property type="entry name" value="Poly_Biosynth_Transport"/>
</dbReference>
<keyword evidence="4 6" id="KW-1133">Transmembrane helix</keyword>
<feature type="transmembrane region" description="Helical" evidence="6">
    <location>
        <begin position="289"/>
        <end position="309"/>
    </location>
</feature>
<dbReference type="PATRIC" id="fig|1492898.3.peg.330"/>
<evidence type="ECO:0000313" key="7">
    <source>
        <dbReference type="EMBL" id="ANE49368.1"/>
    </source>
</evidence>
<feature type="transmembrane region" description="Helical" evidence="6">
    <location>
        <begin position="356"/>
        <end position="372"/>
    </location>
</feature>
<feature type="transmembrane region" description="Helical" evidence="6">
    <location>
        <begin position="76"/>
        <end position="99"/>
    </location>
</feature>
<protein>
    <submittedName>
        <fullName evidence="7">Uncharacterized protein</fullName>
    </submittedName>
</protein>
<keyword evidence="5 6" id="KW-0472">Membrane</keyword>
<dbReference type="PANTHER" id="PTHR30250">
    <property type="entry name" value="PST FAMILY PREDICTED COLANIC ACID TRANSPORTER"/>
    <property type="match status" value="1"/>
</dbReference>
<reference evidence="8" key="1">
    <citation type="submission" date="2015-01" db="EMBL/GenBank/DDBJ databases">
        <title>Flavisolibacter sp./LCS9/ whole genome sequencing.</title>
        <authorList>
            <person name="Kim M.K."/>
            <person name="Srinivasan S."/>
            <person name="Lee J.-J."/>
        </authorList>
    </citation>
    <scope>NUCLEOTIDE SEQUENCE [LARGE SCALE GENOMIC DNA]</scope>
    <source>
        <strain evidence="8">LCS9</strain>
    </source>
</reference>
<evidence type="ECO:0000313" key="8">
    <source>
        <dbReference type="Proteomes" id="UP000077177"/>
    </source>
</evidence>
<feature type="transmembrane region" description="Helical" evidence="6">
    <location>
        <begin position="321"/>
        <end position="344"/>
    </location>
</feature>
<dbReference type="Proteomes" id="UP000077177">
    <property type="component" value="Chromosome"/>
</dbReference>
<keyword evidence="8" id="KW-1185">Reference proteome</keyword>
<keyword evidence="3 6" id="KW-0812">Transmembrane</keyword>
<reference evidence="7 8" key="2">
    <citation type="journal article" date="2016" name="Int. J. Syst. Evol. Microbiol.">
        <title>Flavisolibacter tropicus sp. nov., isolated from tropical soil.</title>
        <authorList>
            <person name="Lee J.J."/>
            <person name="Kang M.S."/>
            <person name="Kim G.S."/>
            <person name="Lee C.S."/>
            <person name="Lim S."/>
            <person name="Lee J."/>
            <person name="Roh S.H."/>
            <person name="Kang H."/>
            <person name="Ha J.M."/>
            <person name="Bae S."/>
            <person name="Jung H.Y."/>
            <person name="Kim M.K."/>
        </authorList>
    </citation>
    <scope>NUCLEOTIDE SEQUENCE [LARGE SCALE GENOMIC DNA]</scope>
    <source>
        <strain evidence="7 8">LCS9</strain>
    </source>
</reference>
<keyword evidence="2" id="KW-1003">Cell membrane</keyword>
<feature type="transmembrane region" description="Helical" evidence="6">
    <location>
        <begin position="40"/>
        <end position="64"/>
    </location>
</feature>